<proteinExistence type="predicted"/>
<reference evidence="3" key="1">
    <citation type="submission" date="2016-06" db="EMBL/GenBank/DDBJ databases">
        <authorList>
            <person name="Cuomo C."/>
            <person name="Litvintseva A."/>
            <person name="Heitman J."/>
            <person name="Chen Y."/>
            <person name="Sun S."/>
            <person name="Springer D."/>
            <person name="Dromer F."/>
            <person name="Young S."/>
            <person name="Zeng Q."/>
            <person name="Chapman S."/>
            <person name="Gujja S."/>
            <person name="Saif S."/>
            <person name="Birren B."/>
        </authorList>
    </citation>
    <scope>NUCLEOTIDE SEQUENCE</scope>
    <source>
        <strain evidence="3">CBS 7841</strain>
    </source>
</reference>
<reference evidence="3" key="2">
    <citation type="journal article" date="2022" name="Elife">
        <title>Obligate sexual reproduction of a homothallic fungus closely related to the Cryptococcus pathogenic species complex.</title>
        <authorList>
            <person name="Passer A.R."/>
            <person name="Clancey S.A."/>
            <person name="Shea T."/>
            <person name="David-Palma M."/>
            <person name="Averette A.F."/>
            <person name="Boekhout T."/>
            <person name="Porcel B.M."/>
            <person name="Nowrousian M."/>
            <person name="Cuomo C.A."/>
            <person name="Sun S."/>
            <person name="Heitman J."/>
            <person name="Coelho M.A."/>
        </authorList>
    </citation>
    <scope>NUCLEOTIDE SEQUENCE</scope>
    <source>
        <strain evidence="3">CBS 7841</strain>
    </source>
</reference>
<protein>
    <submittedName>
        <fullName evidence="3">Uncharacterized protein</fullName>
    </submittedName>
</protein>
<dbReference type="AlphaFoldDB" id="A0AAJ8JTF5"/>
<dbReference type="Proteomes" id="UP000094043">
    <property type="component" value="Chromosome 4"/>
</dbReference>
<evidence type="ECO:0000313" key="4">
    <source>
        <dbReference type="Proteomes" id="UP000094043"/>
    </source>
</evidence>
<gene>
    <name evidence="3" type="ORF">L203_103346</name>
</gene>
<dbReference type="EMBL" id="CP143787">
    <property type="protein sequence ID" value="WVN88145.1"/>
    <property type="molecule type" value="Genomic_DNA"/>
</dbReference>
<accession>A0AAJ8JTF5</accession>
<evidence type="ECO:0000313" key="3">
    <source>
        <dbReference type="EMBL" id="WVN88145.1"/>
    </source>
</evidence>
<name>A0AAJ8JTF5_9TREE</name>
<feature type="region of interest" description="Disordered" evidence="1">
    <location>
        <begin position="305"/>
        <end position="326"/>
    </location>
</feature>
<feature type="compositionally biased region" description="Polar residues" evidence="1">
    <location>
        <begin position="305"/>
        <end position="318"/>
    </location>
</feature>
<dbReference type="RefSeq" id="XP_066068845.1">
    <property type="nucleotide sequence ID" value="XM_066212748.1"/>
</dbReference>
<organism evidence="3 4">
    <name type="scientific">Cryptococcus depauperatus CBS 7841</name>
    <dbReference type="NCBI Taxonomy" id="1295531"/>
    <lineage>
        <taxon>Eukaryota</taxon>
        <taxon>Fungi</taxon>
        <taxon>Dikarya</taxon>
        <taxon>Basidiomycota</taxon>
        <taxon>Agaricomycotina</taxon>
        <taxon>Tremellomycetes</taxon>
        <taxon>Tremellales</taxon>
        <taxon>Cryptococcaceae</taxon>
        <taxon>Cryptococcus</taxon>
    </lineage>
</organism>
<reference evidence="3" key="3">
    <citation type="submission" date="2024-01" db="EMBL/GenBank/DDBJ databases">
        <authorList>
            <person name="Coelho M.A."/>
            <person name="David-Palma M."/>
            <person name="Shea T."/>
            <person name="Sun S."/>
            <person name="Cuomo C.A."/>
            <person name="Heitman J."/>
        </authorList>
    </citation>
    <scope>NUCLEOTIDE SEQUENCE</scope>
    <source>
        <strain evidence="3">CBS 7841</strain>
    </source>
</reference>
<feature type="signal peptide" evidence="2">
    <location>
        <begin position="1"/>
        <end position="16"/>
    </location>
</feature>
<dbReference type="Gene3D" id="2.60.120.200">
    <property type="match status" value="1"/>
</dbReference>
<keyword evidence="2" id="KW-0732">Signal</keyword>
<keyword evidence="4" id="KW-1185">Reference proteome</keyword>
<evidence type="ECO:0000256" key="1">
    <source>
        <dbReference type="SAM" id="MobiDB-lite"/>
    </source>
</evidence>
<feature type="chain" id="PRO_5042534599" evidence="2">
    <location>
        <begin position="17"/>
        <end position="336"/>
    </location>
</feature>
<sequence length="336" mass="36475">MSFILTLTVIAPIVSSSAFGQNSTSLADTTKWTANSSLELARLYVGFDFPDKFDFFTDNDPTGGTVHYVSKKEGPSEGMVDVQAGDVFMSRVGSDYIAIGRSKDSIGSSSKDYFEDGVYILDLNYLSISCDEINILEGANGLPSKRWLVNTHCGEISKILEAFMSIIDLEVLKLFPLCEGSAVINSTGTTYTAAGCPEGCQAFVKANPSAFIKLTDPSILFESTLLLKWKIWRRKLNVEGNGGGKVSKNIMLPGVPKELYTKLASHKSRLGPTKLALDRGAHDYLEGEIPTAGFSRFYQRPINSSSPTSSDVMLNDTGSFGGPNPLEIRQGSAWIE</sequence>
<dbReference type="Pfam" id="PF26113">
    <property type="entry name" value="GH16_XgeA"/>
    <property type="match status" value="1"/>
</dbReference>
<dbReference type="GeneID" id="91087557"/>
<evidence type="ECO:0000256" key="2">
    <source>
        <dbReference type="SAM" id="SignalP"/>
    </source>
</evidence>
<dbReference type="KEGG" id="cdep:91087557"/>